<dbReference type="InterPro" id="IPR015510">
    <property type="entry name" value="PGRP"/>
</dbReference>
<keyword evidence="5" id="KW-0378">Hydrolase</keyword>
<dbReference type="Pfam" id="PF01510">
    <property type="entry name" value="Amidase_2"/>
    <property type="match status" value="1"/>
</dbReference>
<dbReference type="EMBL" id="CM000914">
    <property type="protein sequence ID" value="EFG04258.2"/>
    <property type="molecule type" value="Genomic_DNA"/>
</dbReference>
<accession>D5SK15</accession>
<evidence type="ECO:0000256" key="1">
    <source>
        <dbReference type="ARBA" id="ARBA00007553"/>
    </source>
</evidence>
<dbReference type="AlphaFoldDB" id="D5SK15"/>
<organism evidence="5 6">
    <name type="scientific">Streptomyces clavuligerus</name>
    <dbReference type="NCBI Taxonomy" id="1901"/>
    <lineage>
        <taxon>Bacteria</taxon>
        <taxon>Bacillati</taxon>
        <taxon>Actinomycetota</taxon>
        <taxon>Actinomycetes</taxon>
        <taxon>Kitasatosporales</taxon>
        <taxon>Streptomycetaceae</taxon>
        <taxon>Streptomyces</taxon>
    </lineage>
</organism>
<dbReference type="Pfam" id="PF01471">
    <property type="entry name" value="PG_binding_1"/>
    <property type="match status" value="2"/>
</dbReference>
<sequence>MCTSCDSPHGTAPSDDSGIALPDANGNGSSGSGSYGERITGPADGGRPGVSRRGALVGGSAALAGLVLPALSGGGTPAYAAPAGPGALAKPGGLTAPPPRYGASTRSIQIISRHTWGAQPPKRPYDAHSWQPWNGGAAIHHLGNGSVPSADHTTDCFQQVREVQNIAFRDPEMVDIAYNYLVCQHGGIFEGRGPSVRSAANGDETTGANQDYFAICGLLRLDDHPSLQMRYGIRDLIGFLRSTHSAGPRIRGHRDLYRTECPGNLYQSVGNGDLEPGNEGTPGGSELVIHARYRWGARPPRTVARVPWTSRTGFTVHYSAGPPTQTPRQIQNYHMDSRGWDDIGYNFLVDRDGRIYEGRGWTVEGAHATGHNTSHIGVCFIGGDGDAGPRVATAVRGLYTRACELAGRSLARTWHGGLPGQSTSCPGSALRAWVQGGMQGDDLPVRDDSGGGSGGGGGGGMTSVRSVAAQQRAVNDLGHMPKLVVDGVWGPLTDGGVRWLQQRVGVAADGLWGPATEQAYAAYTGGGSGGGGGGGMTSVRSVAAQQRAVNDLGRTPQLAVDGVWGPSTDAGVRWLQQRVGVAADGLWGPATEAAYHAWLDEGARLAVDGVFGQATVAAVQRAVGVPADGVWGPDSIRGLQRHLNTWGGASLTVDGAMGPGTVRALQTHLNRMAAAGLTVDGLWGPATVRAVQNGLNLGRF</sequence>
<dbReference type="SUPFAM" id="SSF55846">
    <property type="entry name" value="N-acetylmuramoyl-L-alanine amidase-like"/>
    <property type="match status" value="2"/>
</dbReference>
<keyword evidence="5" id="KW-0614">Plasmid</keyword>
<feature type="domain" description="N-acetylmuramoyl-L-alanine amidase" evidence="3">
    <location>
        <begin position="295"/>
        <end position="437"/>
    </location>
</feature>
<gene>
    <name evidence="5" type="ORF">SCLAV_p0771</name>
</gene>
<dbReference type="Gene3D" id="1.10.101.10">
    <property type="entry name" value="PGBD-like superfamily/PGBD"/>
    <property type="match status" value="4"/>
</dbReference>
<evidence type="ECO:0000259" key="4">
    <source>
        <dbReference type="SMART" id="SM00701"/>
    </source>
</evidence>
<dbReference type="InterPro" id="IPR002477">
    <property type="entry name" value="Peptidoglycan-bd-like"/>
</dbReference>
<dbReference type="eggNOG" id="COG3409">
    <property type="taxonomic scope" value="Bacteria"/>
</dbReference>
<dbReference type="SUPFAM" id="SSF47090">
    <property type="entry name" value="PGBD-like"/>
    <property type="match status" value="3"/>
</dbReference>
<dbReference type="PANTHER" id="PTHR11022:SF41">
    <property type="entry name" value="PEPTIDOGLYCAN-RECOGNITION PROTEIN LC-RELATED"/>
    <property type="match status" value="1"/>
</dbReference>
<dbReference type="GeneID" id="93733883"/>
<dbReference type="GO" id="GO:0008745">
    <property type="term" value="F:N-acetylmuramoyl-L-alanine amidase activity"/>
    <property type="evidence" value="ECO:0007669"/>
    <property type="project" value="UniProtKB-EC"/>
</dbReference>
<dbReference type="SMART" id="SM00701">
    <property type="entry name" value="PGRP"/>
    <property type="match status" value="1"/>
</dbReference>
<dbReference type="RefSeq" id="WP_003963283.1">
    <property type="nucleotide sequence ID" value="NZ_CM000914.1"/>
</dbReference>
<dbReference type="InterPro" id="IPR036365">
    <property type="entry name" value="PGBD-like_sf"/>
</dbReference>
<dbReference type="SMART" id="SM00644">
    <property type="entry name" value="Ami_2"/>
    <property type="match status" value="1"/>
</dbReference>
<dbReference type="InterPro" id="IPR036505">
    <property type="entry name" value="Amidase/PGRP_sf"/>
</dbReference>
<feature type="region of interest" description="Disordered" evidence="2">
    <location>
        <begin position="1"/>
        <end position="52"/>
    </location>
</feature>
<dbReference type="KEGG" id="sclf:BB341_28075"/>
<name>D5SK15_STRCL</name>
<dbReference type="InterPro" id="IPR036366">
    <property type="entry name" value="PGBDSf"/>
</dbReference>
<dbReference type="InterPro" id="IPR002502">
    <property type="entry name" value="Amidase_domain"/>
</dbReference>
<geneLocation type="plasmid" evidence="5 6">
    <name>pSCL4</name>
</geneLocation>
<feature type="domain" description="Peptidoglycan recognition protein family" evidence="4">
    <location>
        <begin position="287"/>
        <end position="423"/>
    </location>
</feature>
<evidence type="ECO:0000256" key="2">
    <source>
        <dbReference type="SAM" id="MobiDB-lite"/>
    </source>
</evidence>
<dbReference type="EC" id="3.5.1.28" evidence="5"/>
<proteinExistence type="inferred from homology"/>
<comment type="similarity">
    <text evidence="1">Belongs to the N-acetylmuramoyl-L-alanine amidase 2 family.</text>
</comment>
<dbReference type="PROSITE" id="PS51318">
    <property type="entry name" value="TAT"/>
    <property type="match status" value="1"/>
</dbReference>
<evidence type="ECO:0000313" key="5">
    <source>
        <dbReference type="EMBL" id="EFG04258.2"/>
    </source>
</evidence>
<protein>
    <submittedName>
        <fullName evidence="5">Peptidoglycan recognition protein 2</fullName>
        <ecNumber evidence="5">3.5.1.28</ecNumber>
    </submittedName>
</protein>
<reference evidence="5 6" key="1">
    <citation type="journal article" date="2010" name="Genome Biol. Evol.">
        <title>The sequence of a 1.8-mb bacterial linear plasmid reveals a rich evolutionary reservoir of secondary metabolic pathways.</title>
        <authorList>
            <person name="Medema M.H."/>
            <person name="Trefzer A."/>
            <person name="Kovalchuk A."/>
            <person name="van den Berg M."/>
            <person name="Mueller U."/>
            <person name="Heijne W."/>
            <person name="Wu L."/>
            <person name="Alam M.T."/>
            <person name="Ronning C.M."/>
            <person name="Nierman W.C."/>
            <person name="Bovenberg R.A.L."/>
            <person name="Breitling R."/>
            <person name="Takano E."/>
        </authorList>
    </citation>
    <scope>NUCLEOTIDE SEQUENCE [LARGE SCALE GENOMIC DNA]</scope>
    <source>
        <strain evidence="6">ATCC 27064 / DSM 738 / JCM 4710 / NBRC 13307 / NCIMB 12785 / NRRL 3585 / VKM Ac-602</strain>
        <plasmid evidence="5">pSCL4</plasmid>
    </source>
</reference>
<dbReference type="Gene3D" id="3.40.80.10">
    <property type="entry name" value="Peptidoglycan recognition protein-like"/>
    <property type="match status" value="2"/>
</dbReference>
<dbReference type="GO" id="GO:0009253">
    <property type="term" value="P:peptidoglycan catabolic process"/>
    <property type="evidence" value="ECO:0007669"/>
    <property type="project" value="InterPro"/>
</dbReference>
<evidence type="ECO:0000259" key="3">
    <source>
        <dbReference type="SMART" id="SM00644"/>
    </source>
</evidence>
<keyword evidence="6" id="KW-1185">Reference proteome</keyword>
<feature type="region of interest" description="Disordered" evidence="2">
    <location>
        <begin position="438"/>
        <end position="463"/>
    </location>
</feature>
<evidence type="ECO:0000313" key="6">
    <source>
        <dbReference type="Proteomes" id="UP000002357"/>
    </source>
</evidence>
<dbReference type="GO" id="GO:0008270">
    <property type="term" value="F:zinc ion binding"/>
    <property type="evidence" value="ECO:0007669"/>
    <property type="project" value="InterPro"/>
</dbReference>
<dbReference type="InterPro" id="IPR006619">
    <property type="entry name" value="PGRP_domain_met/bac"/>
</dbReference>
<feature type="compositionally biased region" description="Gly residues" evidence="2">
    <location>
        <begin position="450"/>
        <end position="461"/>
    </location>
</feature>
<dbReference type="InterPro" id="IPR006311">
    <property type="entry name" value="TAT_signal"/>
</dbReference>
<dbReference type="OrthoDB" id="514320at2"/>
<dbReference type="PANTHER" id="PTHR11022">
    <property type="entry name" value="PEPTIDOGLYCAN RECOGNITION PROTEIN"/>
    <property type="match status" value="1"/>
</dbReference>
<dbReference type="Proteomes" id="UP000002357">
    <property type="component" value="Plasmid pSCL4"/>
</dbReference>
<dbReference type="CDD" id="cd06583">
    <property type="entry name" value="PGRP"/>
    <property type="match status" value="2"/>
</dbReference>